<keyword evidence="4 16" id="KW-0808">Transferase</keyword>
<dbReference type="InterPro" id="IPR001098">
    <property type="entry name" value="DNA-dir_DNA_pol_A_palm_dom"/>
</dbReference>
<dbReference type="InterPro" id="IPR019760">
    <property type="entry name" value="DNA-dir_DNA_pol_A_CS"/>
</dbReference>
<dbReference type="PANTHER" id="PTHR10133:SF27">
    <property type="entry name" value="DNA POLYMERASE NU"/>
    <property type="match status" value="1"/>
</dbReference>
<dbReference type="InterPro" id="IPR008918">
    <property type="entry name" value="HhH2"/>
</dbReference>
<evidence type="ECO:0000256" key="10">
    <source>
        <dbReference type="ARBA" id="ARBA00022839"/>
    </source>
</evidence>
<keyword evidence="6 16" id="KW-0235">DNA replication</keyword>
<dbReference type="NCBIfam" id="NF004397">
    <property type="entry name" value="PRK05755.1"/>
    <property type="match status" value="1"/>
</dbReference>
<dbReference type="GO" id="GO:0003887">
    <property type="term" value="F:DNA-directed DNA polymerase activity"/>
    <property type="evidence" value="ECO:0007669"/>
    <property type="project" value="UniProtKB-UniRule"/>
</dbReference>
<dbReference type="Pfam" id="PF00476">
    <property type="entry name" value="DNA_pol_A"/>
    <property type="match status" value="1"/>
</dbReference>
<dbReference type="GO" id="GO:0003677">
    <property type="term" value="F:DNA binding"/>
    <property type="evidence" value="ECO:0007669"/>
    <property type="project" value="UniProtKB-UniRule"/>
</dbReference>
<dbReference type="Proteomes" id="UP001199355">
    <property type="component" value="Unassembled WGS sequence"/>
</dbReference>
<dbReference type="Pfam" id="PF01367">
    <property type="entry name" value="5_3_exonuc"/>
    <property type="match status" value="1"/>
</dbReference>
<dbReference type="Gene3D" id="3.30.70.370">
    <property type="match status" value="1"/>
</dbReference>
<dbReference type="CDD" id="cd06140">
    <property type="entry name" value="DNA_polA_I_Bacillus_like_exo"/>
    <property type="match status" value="1"/>
</dbReference>
<dbReference type="Pfam" id="PF02739">
    <property type="entry name" value="5_3_exonuc_N"/>
    <property type="match status" value="1"/>
</dbReference>
<dbReference type="InterPro" id="IPR002298">
    <property type="entry name" value="DNA_polymerase_A"/>
</dbReference>
<keyword evidence="7" id="KW-0540">Nuclease</keyword>
<protein>
    <recommendedName>
        <fullName evidence="3 15">DNA polymerase I</fullName>
        <ecNumber evidence="2 15">2.7.7.7</ecNumber>
    </recommendedName>
</protein>
<evidence type="ECO:0000256" key="5">
    <source>
        <dbReference type="ARBA" id="ARBA00022695"/>
    </source>
</evidence>
<comment type="similarity">
    <text evidence="1 16">Belongs to the DNA polymerase type-A family.</text>
</comment>
<keyword evidence="10 16" id="KW-0269">Exonuclease</keyword>
<dbReference type="SUPFAM" id="SSF88723">
    <property type="entry name" value="PIN domain-like"/>
    <property type="match status" value="1"/>
</dbReference>
<name>A0AAE3DL43_9FIRM</name>
<accession>A0AAE3DL43</accession>
<dbReference type="InterPro" id="IPR036397">
    <property type="entry name" value="RNaseH_sf"/>
</dbReference>
<dbReference type="GO" id="GO:0008409">
    <property type="term" value="F:5'-3' exonuclease activity"/>
    <property type="evidence" value="ECO:0007669"/>
    <property type="project" value="UniProtKB-UniRule"/>
</dbReference>
<dbReference type="FunFam" id="1.10.150.20:FF:000002">
    <property type="entry name" value="DNA polymerase I"/>
    <property type="match status" value="1"/>
</dbReference>
<dbReference type="InterPro" id="IPR043502">
    <property type="entry name" value="DNA/RNA_pol_sf"/>
</dbReference>
<dbReference type="SMART" id="SM00279">
    <property type="entry name" value="HhH2"/>
    <property type="match status" value="1"/>
</dbReference>
<evidence type="ECO:0000256" key="1">
    <source>
        <dbReference type="ARBA" id="ARBA00007705"/>
    </source>
</evidence>
<organism evidence="19 20">
    <name type="scientific">Gallintestinimicrobium propionicum</name>
    <dbReference type="NCBI Taxonomy" id="2981770"/>
    <lineage>
        <taxon>Bacteria</taxon>
        <taxon>Bacillati</taxon>
        <taxon>Bacillota</taxon>
        <taxon>Clostridia</taxon>
        <taxon>Lachnospirales</taxon>
        <taxon>Lachnospiraceae</taxon>
        <taxon>Gallintestinimicrobium</taxon>
    </lineage>
</organism>
<evidence type="ECO:0000259" key="18">
    <source>
        <dbReference type="SMART" id="SM00482"/>
    </source>
</evidence>
<feature type="domain" description="5'-3' exonuclease" evidence="17">
    <location>
        <begin position="3"/>
        <end position="264"/>
    </location>
</feature>
<dbReference type="Gene3D" id="3.40.50.1010">
    <property type="entry name" value="5'-nuclease"/>
    <property type="match status" value="1"/>
</dbReference>
<dbReference type="NCBIfam" id="TIGR00593">
    <property type="entry name" value="pola"/>
    <property type="match status" value="1"/>
</dbReference>
<dbReference type="GO" id="GO:0006261">
    <property type="term" value="P:DNA-templated DNA replication"/>
    <property type="evidence" value="ECO:0007669"/>
    <property type="project" value="UniProtKB-UniRule"/>
</dbReference>
<dbReference type="InterPro" id="IPR029060">
    <property type="entry name" value="PIN-like_dom_sf"/>
</dbReference>
<dbReference type="CDD" id="cd09859">
    <property type="entry name" value="PIN_53EXO"/>
    <property type="match status" value="1"/>
</dbReference>
<evidence type="ECO:0000256" key="9">
    <source>
        <dbReference type="ARBA" id="ARBA00022801"/>
    </source>
</evidence>
<evidence type="ECO:0000256" key="4">
    <source>
        <dbReference type="ARBA" id="ARBA00022679"/>
    </source>
</evidence>
<dbReference type="InterPro" id="IPR036279">
    <property type="entry name" value="5-3_exonuclease_C_sf"/>
</dbReference>
<proteinExistence type="inferred from homology"/>
<dbReference type="CDD" id="cd08637">
    <property type="entry name" value="DNA_pol_A_pol_I_C"/>
    <property type="match status" value="1"/>
</dbReference>
<dbReference type="EC" id="2.7.7.7" evidence="2 15"/>
<dbReference type="FunFam" id="1.20.1060.10:FF:000001">
    <property type="entry name" value="DNA polymerase I"/>
    <property type="match status" value="1"/>
</dbReference>
<reference evidence="19 20" key="1">
    <citation type="submission" date="2021-10" db="EMBL/GenBank/DDBJ databases">
        <title>Anaerobic single-cell dispensing facilitates the cultivation of human gut bacteria.</title>
        <authorList>
            <person name="Afrizal A."/>
        </authorList>
    </citation>
    <scope>NUCLEOTIDE SEQUENCE [LARGE SCALE GENOMIC DNA]</scope>
    <source>
        <strain evidence="19 20">CLA-AA-H244</strain>
    </source>
</reference>
<dbReference type="AlphaFoldDB" id="A0AAE3DL43"/>
<feature type="domain" description="DNA-directed DNA polymerase family A palm" evidence="18">
    <location>
        <begin position="653"/>
        <end position="859"/>
    </location>
</feature>
<dbReference type="SMART" id="SM00482">
    <property type="entry name" value="POLAc"/>
    <property type="match status" value="1"/>
</dbReference>
<gene>
    <name evidence="16 19" type="primary">polA</name>
    <name evidence="19" type="ORF">LKD45_09355</name>
</gene>
<keyword evidence="8 16" id="KW-0227">DNA damage</keyword>
<evidence type="ECO:0000256" key="6">
    <source>
        <dbReference type="ARBA" id="ARBA00022705"/>
    </source>
</evidence>
<keyword evidence="13 16" id="KW-0234">DNA repair</keyword>
<keyword evidence="20" id="KW-1185">Reference proteome</keyword>
<evidence type="ECO:0000256" key="12">
    <source>
        <dbReference type="ARBA" id="ARBA00023125"/>
    </source>
</evidence>
<dbReference type="SMART" id="SM00475">
    <property type="entry name" value="53EXOc"/>
    <property type="match status" value="1"/>
</dbReference>
<dbReference type="SUPFAM" id="SSF56672">
    <property type="entry name" value="DNA/RNA polymerases"/>
    <property type="match status" value="1"/>
</dbReference>
<evidence type="ECO:0000259" key="17">
    <source>
        <dbReference type="SMART" id="SM00475"/>
    </source>
</evidence>
<evidence type="ECO:0000313" key="20">
    <source>
        <dbReference type="Proteomes" id="UP001199355"/>
    </source>
</evidence>
<comment type="caution">
    <text evidence="19">The sequence shown here is derived from an EMBL/GenBank/DDBJ whole genome shotgun (WGS) entry which is preliminary data.</text>
</comment>
<comment type="function">
    <text evidence="16">In addition to polymerase activity, this DNA polymerase exhibits 5'-3' exonuclease activity.</text>
</comment>
<evidence type="ECO:0000256" key="7">
    <source>
        <dbReference type="ARBA" id="ARBA00022722"/>
    </source>
</evidence>
<dbReference type="CDD" id="cd09898">
    <property type="entry name" value="H3TH_53EXO"/>
    <property type="match status" value="1"/>
</dbReference>
<dbReference type="PANTHER" id="PTHR10133">
    <property type="entry name" value="DNA POLYMERASE I"/>
    <property type="match status" value="1"/>
</dbReference>
<keyword evidence="12 16" id="KW-0238">DNA-binding</keyword>
<dbReference type="InterPro" id="IPR012337">
    <property type="entry name" value="RNaseH-like_sf"/>
</dbReference>
<evidence type="ECO:0000256" key="13">
    <source>
        <dbReference type="ARBA" id="ARBA00023204"/>
    </source>
</evidence>
<dbReference type="InterPro" id="IPR018320">
    <property type="entry name" value="DNA_polymerase_1"/>
</dbReference>
<keyword evidence="9 16" id="KW-0378">Hydrolase</keyword>
<dbReference type="Gene3D" id="1.20.1060.10">
    <property type="entry name" value="Taq DNA Polymerase, Chain T, domain 4"/>
    <property type="match status" value="1"/>
</dbReference>
<evidence type="ECO:0000256" key="11">
    <source>
        <dbReference type="ARBA" id="ARBA00022932"/>
    </source>
</evidence>
<dbReference type="Gene3D" id="3.30.420.10">
    <property type="entry name" value="Ribonuclease H-like superfamily/Ribonuclease H"/>
    <property type="match status" value="1"/>
</dbReference>
<dbReference type="FunFam" id="3.40.50.1010:FF:000001">
    <property type="entry name" value="DNA polymerase I"/>
    <property type="match status" value="1"/>
</dbReference>
<dbReference type="FunFam" id="1.10.150.20:FF:000003">
    <property type="entry name" value="DNA polymerase I"/>
    <property type="match status" value="1"/>
</dbReference>
<keyword evidence="11 16" id="KW-0239">DNA-directed DNA polymerase</keyword>
<sequence length="895" mass="101112">MSEKLVLIDGHSILNRAFYGVPDLSNSEGLHTNAIYGFLNILFKLLEEEKPEYLTVAFDVKAPTFRHEMYPEYKGTRKPMPQELHEQVPVMKQVLHAMGIRTMEQPGLEADDILGTLAKRAEKEGMDVSLVSGDRDLLQIASDKIKIRIPKTKGARTEVEDYYAADVEAKYGVTPAGFIELKALMGDTADNIPGVPKVGEKTASELLKQFQTLDNLYAHVEEVTKKAVRESLIANKDLAYLSLDLATIRIDSPVVLDWNEARLGELYTEDAYQLFRKLEFKNLLGRFEQKETKQDSLTAKIHVTSDLADAQEIFEAVKKAGHCGFAVLSDQKKCRKIEETEFCGLALCWGEEQIAVLPAEGFLTAQWLCSQLSDLYLAGVGLSTFEIKKAYPALLSNGEKDQDSCGTKTLFDVLIAAYLLNPLKNDYEPEDIAKEQLDRMIRTRKQLFEKLSLKEAYAQRPEEFYEYAGTLAYVCYAAMPVLSQKLEEAGMQKLFDEIEMPVSRVLYEMEKEGVLVRRQELQAYGDALVDRINELETKIHEAAGCEFNINSPKQLGEILFEKMGLKGGKKTKTGYSTAADILEKLAADNPIVADILEYRGLTKLKSTYADGLADYIEEDGRIHTSFNQTITATGRISSTEPNLQNIPMRTELGRLIRKVFVPRDNYLFTDADYSQIELRVLAHISGDEQLIEAYKSDADIHRITASKVFHTPFEEVTDLQRRNAKAVNFGIVYGISSFGLSQDLSITRKEAATYIEQYFATYPQVKTFLDKQVEDAKQNGYVTTLYGRRRPIPELKSSNFMQRSFGERVAMNSPIQGTAADIMKLAMIHVWEELHRRKLNSRLSLQIHDELLIETDRAEATEVAELLKDKMKHAAELSVSLEVDLHTGENWYDAK</sequence>
<evidence type="ECO:0000256" key="3">
    <source>
        <dbReference type="ARBA" id="ARBA00020311"/>
    </source>
</evidence>
<dbReference type="PROSITE" id="PS00447">
    <property type="entry name" value="DNA_POLYMERASE_A"/>
    <property type="match status" value="1"/>
</dbReference>
<comment type="subunit">
    <text evidence="16">Single-chain monomer with multiple functions.</text>
</comment>
<dbReference type="InterPro" id="IPR002421">
    <property type="entry name" value="5-3_exonuclease"/>
</dbReference>
<evidence type="ECO:0000256" key="15">
    <source>
        <dbReference type="NCBIfam" id="TIGR00593"/>
    </source>
</evidence>
<dbReference type="EMBL" id="JAJEQF010000022">
    <property type="protein sequence ID" value="MCC2167895.1"/>
    <property type="molecule type" value="Genomic_DNA"/>
</dbReference>
<evidence type="ECO:0000313" key="19">
    <source>
        <dbReference type="EMBL" id="MCC2167895.1"/>
    </source>
</evidence>
<dbReference type="SUPFAM" id="SSF47807">
    <property type="entry name" value="5' to 3' exonuclease, C-terminal subdomain"/>
    <property type="match status" value="1"/>
</dbReference>
<keyword evidence="5 16" id="KW-0548">Nucleotidyltransferase</keyword>
<dbReference type="PRINTS" id="PR00868">
    <property type="entry name" value="DNAPOLI"/>
</dbReference>
<dbReference type="Gene3D" id="1.10.150.20">
    <property type="entry name" value="5' to 3' exonuclease, C-terminal subdomain"/>
    <property type="match status" value="2"/>
</dbReference>
<evidence type="ECO:0000256" key="14">
    <source>
        <dbReference type="ARBA" id="ARBA00049244"/>
    </source>
</evidence>
<evidence type="ECO:0000256" key="8">
    <source>
        <dbReference type="ARBA" id="ARBA00022763"/>
    </source>
</evidence>
<dbReference type="GO" id="GO:0006302">
    <property type="term" value="P:double-strand break repair"/>
    <property type="evidence" value="ECO:0007669"/>
    <property type="project" value="TreeGrafter"/>
</dbReference>
<evidence type="ECO:0000256" key="2">
    <source>
        <dbReference type="ARBA" id="ARBA00012417"/>
    </source>
</evidence>
<evidence type="ECO:0000256" key="16">
    <source>
        <dbReference type="RuleBase" id="RU004460"/>
    </source>
</evidence>
<dbReference type="RefSeq" id="WP_308728366.1">
    <property type="nucleotide sequence ID" value="NZ_JAJEQF010000022.1"/>
</dbReference>
<dbReference type="InterPro" id="IPR020046">
    <property type="entry name" value="5-3_exonucl_a-hlix_arch_N"/>
</dbReference>
<dbReference type="InterPro" id="IPR020045">
    <property type="entry name" value="DNA_polI_H3TH"/>
</dbReference>
<dbReference type="SUPFAM" id="SSF53098">
    <property type="entry name" value="Ribonuclease H-like"/>
    <property type="match status" value="1"/>
</dbReference>
<comment type="catalytic activity">
    <reaction evidence="14 16">
        <text>DNA(n) + a 2'-deoxyribonucleoside 5'-triphosphate = DNA(n+1) + diphosphate</text>
        <dbReference type="Rhea" id="RHEA:22508"/>
        <dbReference type="Rhea" id="RHEA-COMP:17339"/>
        <dbReference type="Rhea" id="RHEA-COMP:17340"/>
        <dbReference type="ChEBI" id="CHEBI:33019"/>
        <dbReference type="ChEBI" id="CHEBI:61560"/>
        <dbReference type="ChEBI" id="CHEBI:173112"/>
        <dbReference type="EC" id="2.7.7.7"/>
    </reaction>
</comment>